<comment type="similarity">
    <text evidence="9">Belongs to the DHHC palmitoyltransferase family. ERF2/ZDHHC9 subfamily.</text>
</comment>
<feature type="compositionally biased region" description="Low complexity" evidence="12">
    <location>
        <begin position="144"/>
        <end position="155"/>
    </location>
</feature>
<evidence type="ECO:0000313" key="15">
    <source>
        <dbReference type="Proteomes" id="UP001175001"/>
    </source>
</evidence>
<evidence type="ECO:0000256" key="2">
    <source>
        <dbReference type="ARBA" id="ARBA00022679"/>
    </source>
</evidence>
<dbReference type="Proteomes" id="UP001175001">
    <property type="component" value="Unassembled WGS sequence"/>
</dbReference>
<feature type="compositionally biased region" description="Low complexity" evidence="12">
    <location>
        <begin position="680"/>
        <end position="696"/>
    </location>
</feature>
<feature type="compositionally biased region" description="Polar residues" evidence="12">
    <location>
        <begin position="118"/>
        <end position="136"/>
    </location>
</feature>
<dbReference type="EC" id="2.3.1.225" evidence="11"/>
<comment type="domain">
    <text evidence="11">The DHHC domain is required for palmitoyltransferase activity.</text>
</comment>
<keyword evidence="5 11" id="KW-0472">Membrane</keyword>
<evidence type="ECO:0000313" key="14">
    <source>
        <dbReference type="EMBL" id="KAK0661393.1"/>
    </source>
</evidence>
<dbReference type="GO" id="GO:0006612">
    <property type="term" value="P:protein targeting to membrane"/>
    <property type="evidence" value="ECO:0007669"/>
    <property type="project" value="TreeGrafter"/>
</dbReference>
<gene>
    <name evidence="14" type="primary">ptr-2</name>
    <name evidence="14" type="ORF">DIS24_g2655</name>
</gene>
<keyword evidence="4 11" id="KW-1133">Transmembrane helix</keyword>
<sequence length="702" mass="76851">MTTPTSPPRSSTPSSSFPSPLDVPTGTHGAPSVISSRMTDIASEDGDPQELPQDPQMRRASRVSGVTGPPGESGLPPSRPSSVSTTGNRRTWSRAPPSRGNAGQNAGPGSTNGGANRPPTSTSQSKSHVAGIQQSAFFRPMSAQRLQGQRGQRPGSIMGRNSISHDGQSELGFSSYRNSITSVPSQAHSNTQDQEGRPPPSPATEFSEREYMPDRTTANTTPTVPDTVRSHGESITPLQQPPRTEAPSHLDLSRVNKSGALVPPEKKSPRSFRSSFMLPSRSHNSGSVRPQGQGHEKLSSTASSPRLHPQDAATDITKTEIRREMSMGKNYEYFTGNTVFCWGGRLQNTRDRPISIGTALLVAVPAILFLIFSAPWLWLHVSPAIPILFAYLFLVCVSSFFHASLSDPGILPRNLHPFPPPDPSEDPLAVGPPTTEWVMVTSASSQTAAMEVPTKYCKSCNIWRPPRAHHCRVCDNCIETQDHHCVWLNNCVGRRNYRYFFVFVSSSTLLGAFLFAASLGHLLAWMDEKPGRSFSEAISHWRVPFAMMIYGILVTWYPASLWGYHIFLIARGETTREYLNSHKFLKKDRHRPFTQTSLWQNFSAVLFRPRPPTYLTFKRKYEEGDQRFGERRGKRTTPLSKEQQGGVEMQDVSGRATATAEGPPGTSGAAVPSFQGPSSRARTPPTNNNSTPRSPAGSASHA</sequence>
<comment type="subcellular location">
    <subcellularLocation>
        <location evidence="1">Endomembrane system</location>
        <topology evidence="1">Multi-pass membrane protein</topology>
    </subcellularLocation>
</comment>
<feature type="compositionally biased region" description="Polar residues" evidence="12">
    <location>
        <begin position="159"/>
        <end position="193"/>
    </location>
</feature>
<dbReference type="AlphaFoldDB" id="A0AA39YZG6"/>
<feature type="compositionally biased region" description="Polar residues" evidence="12">
    <location>
        <begin position="80"/>
        <end position="90"/>
    </location>
</feature>
<keyword evidence="6" id="KW-0564">Palmitate</keyword>
<feature type="compositionally biased region" description="Polar residues" evidence="12">
    <location>
        <begin position="281"/>
        <end position="290"/>
    </location>
</feature>
<feature type="domain" description="Palmitoyltransferase DHHC" evidence="13">
    <location>
        <begin position="454"/>
        <end position="581"/>
    </location>
</feature>
<dbReference type="PANTHER" id="PTHR22883:SF43">
    <property type="entry name" value="PALMITOYLTRANSFERASE APP"/>
    <property type="match status" value="1"/>
</dbReference>
<feature type="transmembrane region" description="Helical" evidence="11">
    <location>
        <begin position="384"/>
        <end position="405"/>
    </location>
</feature>
<feature type="transmembrane region" description="Helical" evidence="11">
    <location>
        <begin position="545"/>
        <end position="570"/>
    </location>
</feature>
<comment type="caution">
    <text evidence="14">The sequence shown here is derived from an EMBL/GenBank/DDBJ whole genome shotgun (WGS) entry which is preliminary data.</text>
</comment>
<dbReference type="InterPro" id="IPR039859">
    <property type="entry name" value="PFA4/ZDH16/20/ERF2-like"/>
</dbReference>
<dbReference type="GO" id="GO:0005783">
    <property type="term" value="C:endoplasmic reticulum"/>
    <property type="evidence" value="ECO:0007669"/>
    <property type="project" value="TreeGrafter"/>
</dbReference>
<evidence type="ECO:0000256" key="1">
    <source>
        <dbReference type="ARBA" id="ARBA00004127"/>
    </source>
</evidence>
<evidence type="ECO:0000256" key="3">
    <source>
        <dbReference type="ARBA" id="ARBA00022692"/>
    </source>
</evidence>
<accession>A0AA39YZG6</accession>
<dbReference type="Pfam" id="PF01529">
    <property type="entry name" value="DHHC"/>
    <property type="match status" value="1"/>
</dbReference>
<evidence type="ECO:0000256" key="10">
    <source>
        <dbReference type="ARBA" id="ARBA00048048"/>
    </source>
</evidence>
<feature type="transmembrane region" description="Helical" evidence="11">
    <location>
        <begin position="499"/>
        <end position="525"/>
    </location>
</feature>
<comment type="catalytic activity">
    <reaction evidence="10 11">
        <text>L-cysteinyl-[protein] + hexadecanoyl-CoA = S-hexadecanoyl-L-cysteinyl-[protein] + CoA</text>
        <dbReference type="Rhea" id="RHEA:36683"/>
        <dbReference type="Rhea" id="RHEA-COMP:10131"/>
        <dbReference type="Rhea" id="RHEA-COMP:11032"/>
        <dbReference type="ChEBI" id="CHEBI:29950"/>
        <dbReference type="ChEBI" id="CHEBI:57287"/>
        <dbReference type="ChEBI" id="CHEBI:57379"/>
        <dbReference type="ChEBI" id="CHEBI:74151"/>
        <dbReference type="EC" id="2.3.1.225"/>
    </reaction>
</comment>
<keyword evidence="3 11" id="KW-0812">Transmembrane</keyword>
<feature type="compositionally biased region" description="Low complexity" evidence="12">
    <location>
        <begin position="1"/>
        <end position="20"/>
    </location>
</feature>
<proteinExistence type="inferred from homology"/>
<evidence type="ECO:0000256" key="4">
    <source>
        <dbReference type="ARBA" id="ARBA00022989"/>
    </source>
</evidence>
<keyword evidence="2 11" id="KW-0808">Transferase</keyword>
<protein>
    <recommendedName>
        <fullName evidence="11">Palmitoyltransferase</fullName>
        <ecNumber evidence="11">2.3.1.225</ecNumber>
    </recommendedName>
</protein>
<dbReference type="PANTHER" id="PTHR22883">
    <property type="entry name" value="ZINC FINGER DHHC DOMAIN CONTAINING PROTEIN"/>
    <property type="match status" value="1"/>
</dbReference>
<evidence type="ECO:0000256" key="9">
    <source>
        <dbReference type="ARBA" id="ARBA00023463"/>
    </source>
</evidence>
<evidence type="ECO:0000256" key="8">
    <source>
        <dbReference type="ARBA" id="ARBA00023315"/>
    </source>
</evidence>
<feature type="region of interest" description="Disordered" evidence="12">
    <location>
        <begin position="625"/>
        <end position="702"/>
    </location>
</feature>
<evidence type="ECO:0000256" key="11">
    <source>
        <dbReference type="RuleBase" id="RU079119"/>
    </source>
</evidence>
<dbReference type="GO" id="GO:0019706">
    <property type="term" value="F:protein-cysteine S-palmitoyltransferase activity"/>
    <property type="evidence" value="ECO:0007669"/>
    <property type="project" value="UniProtKB-EC"/>
</dbReference>
<keyword evidence="15" id="KW-1185">Reference proteome</keyword>
<dbReference type="GO" id="GO:0005794">
    <property type="term" value="C:Golgi apparatus"/>
    <property type="evidence" value="ECO:0007669"/>
    <property type="project" value="TreeGrafter"/>
</dbReference>
<keyword evidence="8 11" id="KW-0012">Acyltransferase</keyword>
<organism evidence="14 15">
    <name type="scientific">Lasiodiplodia hormozganensis</name>
    <dbReference type="NCBI Taxonomy" id="869390"/>
    <lineage>
        <taxon>Eukaryota</taxon>
        <taxon>Fungi</taxon>
        <taxon>Dikarya</taxon>
        <taxon>Ascomycota</taxon>
        <taxon>Pezizomycotina</taxon>
        <taxon>Dothideomycetes</taxon>
        <taxon>Dothideomycetes incertae sedis</taxon>
        <taxon>Botryosphaeriales</taxon>
        <taxon>Botryosphaeriaceae</taxon>
        <taxon>Lasiodiplodia</taxon>
    </lineage>
</organism>
<feature type="compositionally biased region" description="Low complexity" evidence="12">
    <location>
        <begin position="214"/>
        <end position="227"/>
    </location>
</feature>
<keyword evidence="7" id="KW-0449">Lipoprotein</keyword>
<dbReference type="InterPro" id="IPR001594">
    <property type="entry name" value="Palmitoyltrfase_DHHC"/>
</dbReference>
<evidence type="ECO:0000259" key="13">
    <source>
        <dbReference type="Pfam" id="PF01529"/>
    </source>
</evidence>
<reference evidence="14" key="1">
    <citation type="submission" date="2023-06" db="EMBL/GenBank/DDBJ databases">
        <title>Multi-omics analyses reveal the molecular pathogenesis toolkit of Lasiodiplodia hormozganensis, a cross-kingdom pathogen.</title>
        <authorList>
            <person name="Felix C."/>
            <person name="Meneses R."/>
            <person name="Goncalves M.F.M."/>
            <person name="Tilleman L."/>
            <person name="Duarte A.S."/>
            <person name="Jorrin-Novo J.V."/>
            <person name="Van De Peer Y."/>
            <person name="Deforce D."/>
            <person name="Van Nieuwerburgh F."/>
            <person name="Esteves A.C."/>
            <person name="Alves A."/>
        </authorList>
    </citation>
    <scope>NUCLEOTIDE SEQUENCE</scope>
    <source>
        <strain evidence="14">CBS 339.90</strain>
    </source>
</reference>
<evidence type="ECO:0000256" key="5">
    <source>
        <dbReference type="ARBA" id="ARBA00023136"/>
    </source>
</evidence>
<feature type="region of interest" description="Disordered" evidence="12">
    <location>
        <begin position="1"/>
        <end position="315"/>
    </location>
</feature>
<evidence type="ECO:0000256" key="6">
    <source>
        <dbReference type="ARBA" id="ARBA00023139"/>
    </source>
</evidence>
<evidence type="ECO:0000256" key="12">
    <source>
        <dbReference type="SAM" id="MobiDB-lite"/>
    </source>
</evidence>
<dbReference type="EMBL" id="JAUJDW010000008">
    <property type="protein sequence ID" value="KAK0661393.1"/>
    <property type="molecule type" value="Genomic_DNA"/>
</dbReference>
<feature type="transmembrane region" description="Helical" evidence="11">
    <location>
        <begin position="354"/>
        <end position="378"/>
    </location>
</feature>
<evidence type="ECO:0000256" key="7">
    <source>
        <dbReference type="ARBA" id="ARBA00023288"/>
    </source>
</evidence>
<dbReference type="PROSITE" id="PS50216">
    <property type="entry name" value="DHHC"/>
    <property type="match status" value="1"/>
</dbReference>
<name>A0AA39YZG6_9PEZI</name>